<dbReference type="GO" id="GO:0032259">
    <property type="term" value="P:methylation"/>
    <property type="evidence" value="ECO:0007669"/>
    <property type="project" value="UniProtKB-KW"/>
</dbReference>
<dbReference type="InterPro" id="IPR036286">
    <property type="entry name" value="LexA/Signal_pep-like_sf"/>
</dbReference>
<keyword evidence="13" id="KW-0234">DNA repair</keyword>
<dbReference type="SUPFAM" id="SSF46785">
    <property type="entry name" value="Winged helix' DNA-binding domain"/>
    <property type="match status" value="1"/>
</dbReference>
<keyword evidence="12" id="KW-0804">Transcription</keyword>
<dbReference type="PRINTS" id="PR00505">
    <property type="entry name" value="D12N6MTFRASE"/>
</dbReference>
<evidence type="ECO:0000256" key="5">
    <source>
        <dbReference type="ARBA" id="ARBA00022691"/>
    </source>
</evidence>
<evidence type="ECO:0000256" key="15">
    <source>
        <dbReference type="RuleBase" id="RU003991"/>
    </source>
</evidence>
<dbReference type="InterPro" id="IPR015927">
    <property type="entry name" value="Peptidase_S24_S26A/B/C"/>
</dbReference>
<dbReference type="Gene3D" id="2.10.109.10">
    <property type="entry name" value="Umud Fragment, subunit A"/>
    <property type="match status" value="1"/>
</dbReference>
<reference evidence="19" key="1">
    <citation type="submission" date="2017-09" db="EMBL/GenBank/DDBJ databases">
        <title>Depth-based differentiation of microbial function through sediment-hosted aquifers and enrichment of novel symbionts in the deep terrestrial subsurface.</title>
        <authorList>
            <person name="Probst A.J."/>
            <person name="Ladd B."/>
            <person name="Jarett J.K."/>
            <person name="Geller-Mcgrath D.E."/>
            <person name="Sieber C.M.K."/>
            <person name="Emerson J.B."/>
            <person name="Anantharaman K."/>
            <person name="Thomas B.C."/>
            <person name="Malmstrom R."/>
            <person name="Stieglmeier M."/>
            <person name="Klingl A."/>
            <person name="Woyke T."/>
            <person name="Ryan C.M."/>
            <person name="Banfield J.F."/>
        </authorList>
    </citation>
    <scope>NUCLEOTIDE SEQUENCE [LARGE SCALE GENOMIC DNA]</scope>
</reference>
<dbReference type="FunFam" id="2.10.109.10:FF:000001">
    <property type="entry name" value="LexA repressor"/>
    <property type="match status" value="1"/>
</dbReference>
<dbReference type="Pfam" id="PF01726">
    <property type="entry name" value="LexA_DNA_bind"/>
    <property type="match status" value="1"/>
</dbReference>
<organism evidence="18 19">
    <name type="scientific">Candidatus Nealsonbacteria bacterium CG_4_9_14_0_8_um_filter_36_17</name>
    <dbReference type="NCBI Taxonomy" id="1974693"/>
    <lineage>
        <taxon>Bacteria</taxon>
        <taxon>Candidatus Nealsoniibacteriota</taxon>
    </lineage>
</organism>
<keyword evidence="3" id="KW-0489">Methyltransferase</keyword>
<evidence type="ECO:0000256" key="8">
    <source>
        <dbReference type="ARBA" id="ARBA00022801"/>
    </source>
</evidence>
<keyword evidence="4" id="KW-0808">Transferase</keyword>
<keyword evidence="8 15" id="KW-0378">Hydrolase</keyword>
<dbReference type="NCBIfam" id="TIGR00498">
    <property type="entry name" value="lexA"/>
    <property type="match status" value="1"/>
</dbReference>
<evidence type="ECO:0000256" key="2">
    <source>
        <dbReference type="ARBA" id="ARBA00022491"/>
    </source>
</evidence>
<dbReference type="GO" id="GO:0009007">
    <property type="term" value="F:site-specific DNA-methyltransferase (adenine-specific) activity"/>
    <property type="evidence" value="ECO:0007669"/>
    <property type="project" value="UniProtKB-EC"/>
</dbReference>
<dbReference type="InterPro" id="IPR036388">
    <property type="entry name" value="WH-like_DNA-bd_sf"/>
</dbReference>
<dbReference type="InterPro" id="IPR036390">
    <property type="entry name" value="WH_DNA-bd_sf"/>
</dbReference>
<dbReference type="Pfam" id="PF02086">
    <property type="entry name" value="MethyltransfD12"/>
    <property type="match status" value="1"/>
</dbReference>
<dbReference type="GO" id="GO:0004252">
    <property type="term" value="F:serine-type endopeptidase activity"/>
    <property type="evidence" value="ECO:0007669"/>
    <property type="project" value="InterPro"/>
</dbReference>
<keyword evidence="6" id="KW-0235">DNA replication</keyword>
<dbReference type="InterPro" id="IPR006199">
    <property type="entry name" value="LexA_DNA-bd_dom"/>
</dbReference>
<dbReference type="PRINTS" id="PR00726">
    <property type="entry name" value="LEXASERPTASE"/>
</dbReference>
<dbReference type="GO" id="GO:0006508">
    <property type="term" value="P:proteolysis"/>
    <property type="evidence" value="ECO:0007669"/>
    <property type="project" value="InterPro"/>
</dbReference>
<dbReference type="Pfam" id="PF00717">
    <property type="entry name" value="Peptidase_S24"/>
    <property type="match status" value="1"/>
</dbReference>
<dbReference type="GO" id="GO:0006281">
    <property type="term" value="P:DNA repair"/>
    <property type="evidence" value="ECO:0007669"/>
    <property type="project" value="UniProtKB-KW"/>
</dbReference>
<evidence type="ECO:0000256" key="12">
    <source>
        <dbReference type="ARBA" id="ARBA00023163"/>
    </source>
</evidence>
<gene>
    <name evidence="18" type="ORF">CO078_00630</name>
</gene>
<comment type="caution">
    <text evidence="18">The sequence shown here is derived from an EMBL/GenBank/DDBJ whole genome shotgun (WGS) entry which is preliminary data.</text>
</comment>
<evidence type="ECO:0000256" key="11">
    <source>
        <dbReference type="ARBA" id="ARBA00023125"/>
    </source>
</evidence>
<dbReference type="Gene3D" id="1.10.10.10">
    <property type="entry name" value="Winged helix-like DNA-binding domain superfamily/Winged helix DNA-binding domain"/>
    <property type="match status" value="1"/>
</dbReference>
<dbReference type="InterPro" id="IPR012327">
    <property type="entry name" value="MeTrfase_D12"/>
</dbReference>
<keyword evidence="7" id="KW-0227">DNA damage</keyword>
<keyword evidence="14" id="KW-0742">SOS response</keyword>
<evidence type="ECO:0000256" key="6">
    <source>
        <dbReference type="ARBA" id="ARBA00022705"/>
    </source>
</evidence>
<dbReference type="CDD" id="cd06529">
    <property type="entry name" value="S24_LexA-like"/>
    <property type="match status" value="1"/>
</dbReference>
<comment type="similarity">
    <text evidence="1 15">Belongs to the peptidase S24 family.</text>
</comment>
<dbReference type="InterPro" id="IPR006200">
    <property type="entry name" value="LexA"/>
</dbReference>
<dbReference type="Proteomes" id="UP000230097">
    <property type="component" value="Unassembled WGS sequence"/>
</dbReference>
<dbReference type="SUPFAM" id="SSF51306">
    <property type="entry name" value="LexA/Signal peptidase"/>
    <property type="match status" value="1"/>
</dbReference>
<evidence type="ECO:0000256" key="7">
    <source>
        <dbReference type="ARBA" id="ARBA00022763"/>
    </source>
</evidence>
<evidence type="ECO:0000259" key="16">
    <source>
        <dbReference type="Pfam" id="PF00717"/>
    </source>
</evidence>
<dbReference type="GO" id="GO:0003677">
    <property type="term" value="F:DNA binding"/>
    <property type="evidence" value="ECO:0007669"/>
    <property type="project" value="UniProtKB-KW"/>
</dbReference>
<evidence type="ECO:0000313" key="19">
    <source>
        <dbReference type="Proteomes" id="UP000230097"/>
    </source>
</evidence>
<protein>
    <recommendedName>
        <fullName evidence="20">Repressor LexA</fullName>
    </recommendedName>
</protein>
<evidence type="ECO:0000313" key="18">
    <source>
        <dbReference type="EMBL" id="PJB98867.1"/>
    </source>
</evidence>
<dbReference type="InterPro" id="IPR029063">
    <property type="entry name" value="SAM-dependent_MTases_sf"/>
</dbReference>
<evidence type="ECO:0000256" key="13">
    <source>
        <dbReference type="ARBA" id="ARBA00023204"/>
    </source>
</evidence>
<name>A0A2M8DLV2_9BACT</name>
<accession>A0A2M8DLV2</accession>
<dbReference type="InterPro" id="IPR006197">
    <property type="entry name" value="Peptidase_S24_LexA"/>
</dbReference>
<evidence type="ECO:0000259" key="17">
    <source>
        <dbReference type="Pfam" id="PF01726"/>
    </source>
</evidence>
<dbReference type="PANTHER" id="PTHR33516:SF2">
    <property type="entry name" value="LEXA REPRESSOR-RELATED"/>
    <property type="match status" value="1"/>
</dbReference>
<dbReference type="SUPFAM" id="SSF53335">
    <property type="entry name" value="S-adenosyl-L-methionine-dependent methyltransferases"/>
    <property type="match status" value="1"/>
</dbReference>
<keyword evidence="2" id="KW-0678">Repressor</keyword>
<evidence type="ECO:0000256" key="9">
    <source>
        <dbReference type="ARBA" id="ARBA00022813"/>
    </source>
</evidence>
<keyword evidence="10" id="KW-0805">Transcription regulation</keyword>
<feature type="domain" description="Peptidase S24/S26A/S26B/S26C" evidence="16">
    <location>
        <begin position="75"/>
        <end position="188"/>
    </location>
</feature>
<dbReference type="GO" id="GO:0045892">
    <property type="term" value="P:negative regulation of DNA-templated transcription"/>
    <property type="evidence" value="ECO:0007669"/>
    <property type="project" value="InterPro"/>
</dbReference>
<feature type="non-terminal residue" evidence="18">
    <location>
        <position position="471"/>
    </location>
</feature>
<evidence type="ECO:0008006" key="20">
    <source>
        <dbReference type="Google" id="ProtNLM"/>
    </source>
</evidence>
<dbReference type="AlphaFoldDB" id="A0A2M8DLV2"/>
<keyword evidence="11" id="KW-0238">DNA-binding</keyword>
<keyword evidence="9 15" id="KW-0068">Autocatalytic cleavage</keyword>
<dbReference type="GO" id="GO:0006260">
    <property type="term" value="P:DNA replication"/>
    <property type="evidence" value="ECO:0007669"/>
    <property type="project" value="UniProtKB-KW"/>
</dbReference>
<evidence type="ECO:0000256" key="4">
    <source>
        <dbReference type="ARBA" id="ARBA00022679"/>
    </source>
</evidence>
<dbReference type="PANTHER" id="PTHR33516">
    <property type="entry name" value="LEXA REPRESSOR"/>
    <property type="match status" value="1"/>
</dbReference>
<dbReference type="HAMAP" id="MF_00015">
    <property type="entry name" value="LexA"/>
    <property type="match status" value="1"/>
</dbReference>
<proteinExistence type="inferred from homology"/>
<evidence type="ECO:0000256" key="1">
    <source>
        <dbReference type="ARBA" id="ARBA00007484"/>
    </source>
</evidence>
<feature type="domain" description="LexA repressor DNA-binding" evidence="17">
    <location>
        <begin position="2"/>
        <end position="55"/>
    </location>
</feature>
<evidence type="ECO:0000256" key="10">
    <source>
        <dbReference type="ARBA" id="ARBA00023015"/>
    </source>
</evidence>
<dbReference type="InterPro" id="IPR050077">
    <property type="entry name" value="LexA_repressor"/>
</dbReference>
<keyword evidence="5" id="KW-0949">S-adenosyl-L-methionine</keyword>
<evidence type="ECO:0000256" key="3">
    <source>
        <dbReference type="ARBA" id="ARBA00022603"/>
    </source>
</evidence>
<dbReference type="EMBL" id="PFTC01000017">
    <property type="protein sequence ID" value="PJB98867.1"/>
    <property type="molecule type" value="Genomic_DNA"/>
</dbReference>
<evidence type="ECO:0000256" key="14">
    <source>
        <dbReference type="ARBA" id="ARBA00023236"/>
    </source>
</evidence>
<dbReference type="GO" id="GO:0009307">
    <property type="term" value="P:DNA restriction-modification system"/>
    <property type="evidence" value="ECO:0007669"/>
    <property type="project" value="InterPro"/>
</dbReference>
<dbReference type="GO" id="GO:0009432">
    <property type="term" value="P:SOS response"/>
    <property type="evidence" value="ECO:0007669"/>
    <property type="project" value="UniProtKB-KW"/>
</dbReference>
<dbReference type="InterPro" id="IPR039418">
    <property type="entry name" value="LexA-like"/>
</dbReference>
<sequence length="471" mass="54883">MLTPRQKQVFEYIKKFAKKKGHFPIQKEIGKHFRLVKSTVHQHIETLKEKGYLNNQARAIEITENKKPSDLVEIPLLGTIAAGEPIEAIEEKETIEVPKSQLSKSGEHFALKVRGDSMIDDGIFNGDVVVIRKQPTAENGETVVALMDDNEVTLKKIYKEKDRFRLQPANPSLKPFFTKELIVQGKVISVIRNYESNIYISSEPLVSTEEIKNIYKEPLTLFRGEDISKFPSTRFQGSKTKLVDWVWDNTKNLEFETVVDLFGGTGSVGYMFKQKGKRVFYNDYLKFNYLTGVALIENYNKKLTNDDLEFILSKHKNDKYPNFIQTTFKNIYYTDEENRWLDIVSTNIGKIKDKYKQALAYFSLFQSCIIKRPYNLFHRKNLYIRKADVKRSFGNKTTWDRPFKEHFLNFAKEINQAIFDNGKRNMAFSQDAFDFNKQADLIYIDTPYISNKGVGVDYIDFYHFLEGICDY</sequence>